<keyword evidence="6" id="KW-0809">Transit peptide</keyword>
<gene>
    <name evidence="12" type="ORF">L798_14256</name>
</gene>
<dbReference type="InterPro" id="IPR017861">
    <property type="entry name" value="KAE1/TsaD"/>
</dbReference>
<protein>
    <recommendedName>
        <fullName evidence="2">N(6)-L-threonylcarbamoyladenine synthase</fullName>
        <ecNumber evidence="2">2.3.1.234</ecNumber>
    </recommendedName>
</protein>
<keyword evidence="13" id="KW-1185">Reference proteome</keyword>
<dbReference type="CDD" id="cd24134">
    <property type="entry name" value="ASKHA_NBD_OSGEPL1_QRI7_euk"/>
    <property type="match status" value="1"/>
</dbReference>
<organism evidence="12 13">
    <name type="scientific">Zootermopsis nevadensis</name>
    <name type="common">Dampwood termite</name>
    <dbReference type="NCBI Taxonomy" id="136037"/>
    <lineage>
        <taxon>Eukaryota</taxon>
        <taxon>Metazoa</taxon>
        <taxon>Ecdysozoa</taxon>
        <taxon>Arthropoda</taxon>
        <taxon>Hexapoda</taxon>
        <taxon>Insecta</taxon>
        <taxon>Pterygota</taxon>
        <taxon>Neoptera</taxon>
        <taxon>Polyneoptera</taxon>
        <taxon>Dictyoptera</taxon>
        <taxon>Blattodea</taxon>
        <taxon>Blattoidea</taxon>
        <taxon>Termitoidae</taxon>
        <taxon>Termopsidae</taxon>
        <taxon>Zootermopsis</taxon>
    </lineage>
</organism>
<comment type="subcellular location">
    <subcellularLocation>
        <location evidence="1 10">Mitochondrion</location>
    </subcellularLocation>
</comment>
<evidence type="ECO:0000256" key="4">
    <source>
        <dbReference type="ARBA" id="ARBA00022694"/>
    </source>
</evidence>
<dbReference type="InParanoid" id="A0A067R256"/>
<dbReference type="InterPro" id="IPR043129">
    <property type="entry name" value="ATPase_NBD"/>
</dbReference>
<dbReference type="FunFam" id="3.30.420.40:FF:000083">
    <property type="entry name" value="Probable tRNA N6-adenosine threonylcarbamoyltransferase, mitochondrial"/>
    <property type="match status" value="1"/>
</dbReference>
<keyword evidence="7 10" id="KW-0496">Mitochondrion</keyword>
<evidence type="ECO:0000256" key="6">
    <source>
        <dbReference type="ARBA" id="ARBA00022946"/>
    </source>
</evidence>
<dbReference type="GO" id="GO:0046872">
    <property type="term" value="F:metal ion binding"/>
    <property type="evidence" value="ECO:0007669"/>
    <property type="project" value="UniProtKB-KW"/>
</dbReference>
<comment type="function">
    <text evidence="10">Required for the formation of a threonylcarbamoyl group on adenosine at position 37 (t(6)A37) in mitochondrial tRNAs that read codons beginning with adenine. Probably involved in the transfer of the threonylcarbamoyl moiety of threonylcarbamoyl-AMP (TC-AMP) to the N6 group of A37. Involved in mitochondrial genome maintenance.</text>
</comment>
<evidence type="ECO:0000256" key="9">
    <source>
        <dbReference type="ARBA" id="ARBA00048117"/>
    </source>
</evidence>
<dbReference type="FunCoup" id="A0A067R256">
    <property type="interactions" value="1746"/>
</dbReference>
<dbReference type="NCBIfam" id="TIGR00329">
    <property type="entry name" value="gcp_kae1"/>
    <property type="match status" value="1"/>
</dbReference>
<keyword evidence="3 10" id="KW-0808">Transferase</keyword>
<evidence type="ECO:0000256" key="7">
    <source>
        <dbReference type="ARBA" id="ARBA00023128"/>
    </source>
</evidence>
<comment type="cofactor">
    <cofactor evidence="10">
        <name>a divalent metal cation</name>
        <dbReference type="ChEBI" id="CHEBI:60240"/>
    </cofactor>
    <text evidence="10">Binds 1 divalent metal cation per subunit.</text>
</comment>
<dbReference type="HAMAP" id="MF_01445">
    <property type="entry name" value="TsaD"/>
    <property type="match status" value="1"/>
</dbReference>
<dbReference type="STRING" id="136037.A0A067R256"/>
<dbReference type="AlphaFoldDB" id="A0A067R256"/>
<dbReference type="GO" id="GO:0002949">
    <property type="term" value="P:tRNA threonylcarbamoyladenosine modification"/>
    <property type="evidence" value="ECO:0007669"/>
    <property type="project" value="UniProtKB-UniRule"/>
</dbReference>
<dbReference type="SUPFAM" id="SSF53067">
    <property type="entry name" value="Actin-like ATPase domain"/>
    <property type="match status" value="1"/>
</dbReference>
<dbReference type="PRINTS" id="PR00789">
    <property type="entry name" value="OSIALOPTASE"/>
</dbReference>
<dbReference type="PANTHER" id="PTHR11735:SF6">
    <property type="entry name" value="TRNA N6-ADENOSINE THREONYLCARBAMOYLTRANSFERASE, MITOCHONDRIAL"/>
    <property type="match status" value="1"/>
</dbReference>
<comment type="subunit">
    <text evidence="10">Homodimer.</text>
</comment>
<evidence type="ECO:0000256" key="10">
    <source>
        <dbReference type="HAMAP-Rule" id="MF_03179"/>
    </source>
</evidence>
<dbReference type="Gene3D" id="3.30.420.40">
    <property type="match status" value="2"/>
</dbReference>
<keyword evidence="4 10" id="KW-0819">tRNA processing</keyword>
<accession>A0A067R256</accession>
<dbReference type="Proteomes" id="UP000027135">
    <property type="component" value="Unassembled WGS sequence"/>
</dbReference>
<comment type="similarity">
    <text evidence="10">Belongs to the KAE1 / TsaD family.</text>
</comment>
<evidence type="ECO:0000256" key="8">
    <source>
        <dbReference type="ARBA" id="ARBA00023315"/>
    </source>
</evidence>
<evidence type="ECO:0000259" key="11">
    <source>
        <dbReference type="Pfam" id="PF00814"/>
    </source>
</evidence>
<dbReference type="InterPro" id="IPR000905">
    <property type="entry name" value="Gcp-like_dom"/>
</dbReference>
<evidence type="ECO:0000256" key="3">
    <source>
        <dbReference type="ARBA" id="ARBA00022679"/>
    </source>
</evidence>
<dbReference type="GO" id="GO:0061711">
    <property type="term" value="F:tRNA N(6)-L-threonylcarbamoyladenine synthase activity"/>
    <property type="evidence" value="ECO:0007669"/>
    <property type="project" value="UniProtKB-EC"/>
</dbReference>
<reference evidence="12 13" key="1">
    <citation type="journal article" date="2014" name="Nat. Commun.">
        <title>Molecular traces of alternative social organization in a termite genome.</title>
        <authorList>
            <person name="Terrapon N."/>
            <person name="Li C."/>
            <person name="Robertson H.M."/>
            <person name="Ji L."/>
            <person name="Meng X."/>
            <person name="Booth W."/>
            <person name="Chen Z."/>
            <person name="Childers C.P."/>
            <person name="Glastad K.M."/>
            <person name="Gokhale K."/>
            <person name="Gowin J."/>
            <person name="Gronenberg W."/>
            <person name="Hermansen R.A."/>
            <person name="Hu H."/>
            <person name="Hunt B.G."/>
            <person name="Huylmans A.K."/>
            <person name="Khalil S.M."/>
            <person name="Mitchell R.D."/>
            <person name="Munoz-Torres M.C."/>
            <person name="Mustard J.A."/>
            <person name="Pan H."/>
            <person name="Reese J.T."/>
            <person name="Scharf M.E."/>
            <person name="Sun F."/>
            <person name="Vogel H."/>
            <person name="Xiao J."/>
            <person name="Yang W."/>
            <person name="Yang Z."/>
            <person name="Yang Z."/>
            <person name="Zhou J."/>
            <person name="Zhu J."/>
            <person name="Brent C.S."/>
            <person name="Elsik C.G."/>
            <person name="Goodisman M.A."/>
            <person name="Liberles D.A."/>
            <person name="Roe R.M."/>
            <person name="Vargo E.L."/>
            <person name="Vilcinskas A."/>
            <person name="Wang J."/>
            <person name="Bornberg-Bauer E."/>
            <person name="Korb J."/>
            <person name="Zhang G."/>
            <person name="Liebig J."/>
        </authorList>
    </citation>
    <scope>NUCLEOTIDE SEQUENCE [LARGE SCALE GENOMIC DNA]</scope>
    <source>
        <tissue evidence="12">Whole organism</tissue>
    </source>
</reference>
<comment type="catalytic activity">
    <reaction evidence="9 10">
        <text>L-threonylcarbamoyladenylate + adenosine(37) in tRNA = N(6)-L-threonylcarbamoyladenosine(37) in tRNA + AMP + H(+)</text>
        <dbReference type="Rhea" id="RHEA:37059"/>
        <dbReference type="Rhea" id="RHEA-COMP:10162"/>
        <dbReference type="Rhea" id="RHEA-COMP:10163"/>
        <dbReference type="ChEBI" id="CHEBI:15378"/>
        <dbReference type="ChEBI" id="CHEBI:73682"/>
        <dbReference type="ChEBI" id="CHEBI:74411"/>
        <dbReference type="ChEBI" id="CHEBI:74418"/>
        <dbReference type="ChEBI" id="CHEBI:456215"/>
        <dbReference type="EC" id="2.3.1.234"/>
    </reaction>
</comment>
<evidence type="ECO:0000313" key="12">
    <source>
        <dbReference type="EMBL" id="KDR11760.1"/>
    </source>
</evidence>
<evidence type="ECO:0000313" key="13">
    <source>
        <dbReference type="Proteomes" id="UP000027135"/>
    </source>
</evidence>
<dbReference type="PANTHER" id="PTHR11735">
    <property type="entry name" value="TRNA N6-ADENOSINE THREONYLCARBAMOYLTRANSFERASE"/>
    <property type="match status" value="1"/>
</dbReference>
<sequence length="366" mass="40314">MNFRDIRCYSSQVTGIVLGIETSCDDTGCAIVDSNGRLLGEAMNSQQQIHLNHGGIIPPIARDLHQQHIESVVNDALRAASLQLSDVDAIATTVKPGLPLSLIVGMNYGKHLSRISGKPLIPIHHMEAHALTVRMVQKVDFPFLVLLISGGHCLLAVAQAVDRFLLLGQSLDDAPGEAFDKVARRLKLRNLAEFRTLSGGEAIELAASKWNSEFLFVLKLEIVLLFPFHEQIFLRHLIIQVIKLLSVSDVEGDELIPGVFNLCGSFQMAITRHLCQRLQRAMEFVGLQKLLPQDNKTLVVSGGVACNKFIKRAIKLVCHEMGYTLAVPPPHLCTDNGIMIAWNGIERWQAHAGVTYDLDSVDIASR</sequence>
<dbReference type="EC" id="2.3.1.234" evidence="2"/>
<name>A0A067R256_ZOONE</name>
<proteinExistence type="inferred from homology"/>
<keyword evidence="5 10" id="KW-0479">Metal-binding</keyword>
<evidence type="ECO:0000256" key="1">
    <source>
        <dbReference type="ARBA" id="ARBA00004173"/>
    </source>
</evidence>
<evidence type="ECO:0000256" key="5">
    <source>
        <dbReference type="ARBA" id="ARBA00022723"/>
    </source>
</evidence>
<dbReference type="OMA" id="NAAMIGC"/>
<dbReference type="EMBL" id="KK853074">
    <property type="protein sequence ID" value="KDR11760.1"/>
    <property type="molecule type" value="Genomic_DNA"/>
</dbReference>
<dbReference type="eggNOG" id="KOG2707">
    <property type="taxonomic scope" value="Eukaryota"/>
</dbReference>
<feature type="domain" description="Gcp-like" evidence="11">
    <location>
        <begin position="38"/>
        <end position="342"/>
    </location>
</feature>
<keyword evidence="8 10" id="KW-0012">Acyltransferase</keyword>
<evidence type="ECO:0000256" key="2">
    <source>
        <dbReference type="ARBA" id="ARBA00012156"/>
    </source>
</evidence>
<dbReference type="InterPro" id="IPR022450">
    <property type="entry name" value="TsaD"/>
</dbReference>
<dbReference type="GO" id="GO:0005739">
    <property type="term" value="C:mitochondrion"/>
    <property type="evidence" value="ECO:0007669"/>
    <property type="project" value="UniProtKB-SubCell"/>
</dbReference>
<dbReference type="Pfam" id="PF00814">
    <property type="entry name" value="TsaD"/>
    <property type="match status" value="1"/>
</dbReference>